<proteinExistence type="predicted"/>
<protein>
    <submittedName>
        <fullName evidence="1">Uncharacterized protein</fullName>
    </submittedName>
</protein>
<accession>A0A9D4CFW0</accession>
<reference evidence="1" key="2">
    <citation type="submission" date="2020-11" db="EMBL/GenBank/DDBJ databases">
        <authorList>
            <person name="McCartney M.A."/>
            <person name="Auch B."/>
            <person name="Kono T."/>
            <person name="Mallez S."/>
            <person name="Becker A."/>
            <person name="Gohl D.M."/>
            <person name="Silverstein K.A.T."/>
            <person name="Koren S."/>
            <person name="Bechman K.B."/>
            <person name="Herman A."/>
            <person name="Abrahante J.E."/>
            <person name="Garbe J."/>
        </authorList>
    </citation>
    <scope>NUCLEOTIDE SEQUENCE</scope>
    <source>
        <strain evidence="1">Duluth1</strain>
        <tissue evidence="1">Whole animal</tissue>
    </source>
</reference>
<keyword evidence="2" id="KW-1185">Reference proteome</keyword>
<comment type="caution">
    <text evidence="1">The sequence shown here is derived from an EMBL/GenBank/DDBJ whole genome shotgun (WGS) entry which is preliminary data.</text>
</comment>
<sequence>MNGFYLYNKINKIQKYTEGVYLRPRSDGSLLQKARLKANNKLREVMVREMLFSDDASLVTQT</sequence>
<dbReference type="EMBL" id="JAIWYP010000012">
    <property type="protein sequence ID" value="KAH3723916.1"/>
    <property type="molecule type" value="Genomic_DNA"/>
</dbReference>
<evidence type="ECO:0000313" key="1">
    <source>
        <dbReference type="EMBL" id="KAH3723916.1"/>
    </source>
</evidence>
<gene>
    <name evidence="1" type="ORF">DPMN_049714</name>
</gene>
<dbReference type="AlphaFoldDB" id="A0A9D4CFW0"/>
<evidence type="ECO:0000313" key="2">
    <source>
        <dbReference type="Proteomes" id="UP000828390"/>
    </source>
</evidence>
<name>A0A9D4CFW0_DREPO</name>
<organism evidence="1 2">
    <name type="scientific">Dreissena polymorpha</name>
    <name type="common">Zebra mussel</name>
    <name type="synonym">Mytilus polymorpha</name>
    <dbReference type="NCBI Taxonomy" id="45954"/>
    <lineage>
        <taxon>Eukaryota</taxon>
        <taxon>Metazoa</taxon>
        <taxon>Spiralia</taxon>
        <taxon>Lophotrochozoa</taxon>
        <taxon>Mollusca</taxon>
        <taxon>Bivalvia</taxon>
        <taxon>Autobranchia</taxon>
        <taxon>Heteroconchia</taxon>
        <taxon>Euheterodonta</taxon>
        <taxon>Imparidentia</taxon>
        <taxon>Neoheterodontei</taxon>
        <taxon>Myida</taxon>
        <taxon>Dreissenoidea</taxon>
        <taxon>Dreissenidae</taxon>
        <taxon>Dreissena</taxon>
    </lineage>
</organism>
<dbReference type="Proteomes" id="UP000828390">
    <property type="component" value="Unassembled WGS sequence"/>
</dbReference>
<reference evidence="1" key="1">
    <citation type="journal article" date="2019" name="bioRxiv">
        <title>The Genome of the Zebra Mussel, Dreissena polymorpha: A Resource for Invasive Species Research.</title>
        <authorList>
            <person name="McCartney M.A."/>
            <person name="Auch B."/>
            <person name="Kono T."/>
            <person name="Mallez S."/>
            <person name="Zhang Y."/>
            <person name="Obille A."/>
            <person name="Becker A."/>
            <person name="Abrahante J.E."/>
            <person name="Garbe J."/>
            <person name="Badalamenti J.P."/>
            <person name="Herman A."/>
            <person name="Mangelson H."/>
            <person name="Liachko I."/>
            <person name="Sullivan S."/>
            <person name="Sone E.D."/>
            <person name="Koren S."/>
            <person name="Silverstein K.A.T."/>
            <person name="Beckman K.B."/>
            <person name="Gohl D.M."/>
        </authorList>
    </citation>
    <scope>NUCLEOTIDE SEQUENCE</scope>
    <source>
        <strain evidence="1">Duluth1</strain>
        <tissue evidence="1">Whole animal</tissue>
    </source>
</reference>